<dbReference type="InterPro" id="IPR000270">
    <property type="entry name" value="PB1_dom"/>
</dbReference>
<comment type="caution">
    <text evidence="3">The sequence shown here is derived from an EMBL/GenBank/DDBJ whole genome shotgun (WGS) entry which is preliminary data.</text>
</comment>
<proteinExistence type="predicted"/>
<protein>
    <recommendedName>
        <fullName evidence="2">PB1 domain-containing protein</fullName>
    </recommendedName>
</protein>
<dbReference type="InterPro" id="IPR053198">
    <property type="entry name" value="Gynoecium_Dev_Regulator"/>
</dbReference>
<dbReference type="CDD" id="cd06410">
    <property type="entry name" value="PB1_UP2"/>
    <property type="match status" value="1"/>
</dbReference>
<feature type="domain" description="PB1" evidence="2">
    <location>
        <begin position="33"/>
        <end position="131"/>
    </location>
</feature>
<name>A0A9D5H7E6_9LILI</name>
<reference evidence="3" key="1">
    <citation type="submission" date="2021-03" db="EMBL/GenBank/DDBJ databases">
        <authorList>
            <person name="Li Z."/>
            <person name="Yang C."/>
        </authorList>
    </citation>
    <scope>NUCLEOTIDE SEQUENCE</scope>
    <source>
        <strain evidence="3">Dzin_1.0</strain>
        <tissue evidence="3">Leaf</tissue>
    </source>
</reference>
<feature type="region of interest" description="Disordered" evidence="1">
    <location>
        <begin position="1"/>
        <end position="28"/>
    </location>
</feature>
<dbReference type="InterPro" id="IPR053793">
    <property type="entry name" value="PB1-like"/>
</dbReference>
<feature type="compositionally biased region" description="Low complexity" evidence="1">
    <location>
        <begin position="221"/>
        <end position="232"/>
    </location>
</feature>
<reference evidence="3" key="2">
    <citation type="journal article" date="2022" name="Hortic Res">
        <title>The genome of Dioscorea zingiberensis sheds light on the biosynthesis, origin and evolution of the medicinally important diosgenin saponins.</title>
        <authorList>
            <person name="Li Y."/>
            <person name="Tan C."/>
            <person name="Li Z."/>
            <person name="Guo J."/>
            <person name="Li S."/>
            <person name="Chen X."/>
            <person name="Wang C."/>
            <person name="Dai X."/>
            <person name="Yang H."/>
            <person name="Song W."/>
            <person name="Hou L."/>
            <person name="Xu J."/>
            <person name="Tong Z."/>
            <person name="Xu A."/>
            <person name="Yuan X."/>
            <person name="Wang W."/>
            <person name="Yang Q."/>
            <person name="Chen L."/>
            <person name="Sun Z."/>
            <person name="Wang K."/>
            <person name="Pan B."/>
            <person name="Chen J."/>
            <person name="Bao Y."/>
            <person name="Liu F."/>
            <person name="Qi X."/>
            <person name="Gang D.R."/>
            <person name="Wen J."/>
            <person name="Li J."/>
        </authorList>
    </citation>
    <scope>NUCLEOTIDE SEQUENCE</scope>
    <source>
        <strain evidence="3">Dzin_1.0</strain>
    </source>
</reference>
<evidence type="ECO:0000313" key="3">
    <source>
        <dbReference type="EMBL" id="KAJ0966033.1"/>
    </source>
</evidence>
<organism evidence="3 4">
    <name type="scientific">Dioscorea zingiberensis</name>
    <dbReference type="NCBI Taxonomy" id="325984"/>
    <lineage>
        <taxon>Eukaryota</taxon>
        <taxon>Viridiplantae</taxon>
        <taxon>Streptophyta</taxon>
        <taxon>Embryophyta</taxon>
        <taxon>Tracheophyta</taxon>
        <taxon>Spermatophyta</taxon>
        <taxon>Magnoliopsida</taxon>
        <taxon>Liliopsida</taxon>
        <taxon>Dioscoreales</taxon>
        <taxon>Dioscoreaceae</taxon>
        <taxon>Dioscorea</taxon>
    </lineage>
</organism>
<dbReference type="OrthoDB" id="1938580at2759"/>
<dbReference type="PANTHER" id="PTHR31066">
    <property type="entry name" value="OS05G0427100 PROTEIN-RELATED"/>
    <property type="match status" value="1"/>
</dbReference>
<accession>A0A9D5H7E6</accession>
<evidence type="ECO:0000313" key="4">
    <source>
        <dbReference type="Proteomes" id="UP001085076"/>
    </source>
</evidence>
<dbReference type="FunFam" id="3.10.20.90:FF:000058">
    <property type="entry name" value="Octicosapeptide/phox/Bem1p domain kinase superfamily protein"/>
    <property type="match status" value="1"/>
</dbReference>
<feature type="region of interest" description="Disordered" evidence="1">
    <location>
        <begin position="204"/>
        <end position="234"/>
    </location>
</feature>
<dbReference type="AlphaFoldDB" id="A0A9D5H7E6"/>
<dbReference type="EMBL" id="JAGGNH010000008">
    <property type="protein sequence ID" value="KAJ0966033.1"/>
    <property type="molecule type" value="Genomic_DNA"/>
</dbReference>
<dbReference type="SMART" id="SM00666">
    <property type="entry name" value="PB1"/>
    <property type="match status" value="1"/>
</dbReference>
<dbReference type="SUPFAM" id="SSF54277">
    <property type="entry name" value="CAD &amp; PB1 domains"/>
    <property type="match status" value="1"/>
</dbReference>
<dbReference type="PANTHER" id="PTHR31066:SF33">
    <property type="entry name" value="OS07G0556300 PROTEIN"/>
    <property type="match status" value="1"/>
</dbReference>
<keyword evidence="4" id="KW-1185">Reference proteome</keyword>
<evidence type="ECO:0000259" key="2">
    <source>
        <dbReference type="PROSITE" id="PS51745"/>
    </source>
</evidence>
<sequence>MAMAGDHSLSDPNSVTAESDHHVSISHSSPSIGVRLMCSFGGRILPRPHDRQLRYVGGETRIVAVPRHTSWPSLISKLSELCGSSTDNPPPTVKYQLPNEDLDALVSITSDEDLDNMMDEFDRLLLHSPPSRPPRLRLFLFPSSIPTSAASLGSILSSSGSKREAWFLDALNGGDGNPPPHLERGRSEASSVMSEIPDYLFGLEPNYEDSKHPGSPAIATSSSQFPSVSSSPSVPPIPDLPPVRIKPEPPAQPIPNPLYYMQEPVPVYYVPGNVPVPVQMPYGTVYVAGPAIGRTGVAGGFDYQDPAYPTVGVGQVGGDVVGPPVIAGQEMWTRRASQQ</sequence>
<dbReference type="PROSITE" id="PS51745">
    <property type="entry name" value="PB1"/>
    <property type="match status" value="1"/>
</dbReference>
<dbReference type="Pfam" id="PF00564">
    <property type="entry name" value="PB1"/>
    <property type="match status" value="1"/>
</dbReference>
<dbReference type="Proteomes" id="UP001085076">
    <property type="component" value="Miscellaneous, Linkage group lg08"/>
</dbReference>
<evidence type="ECO:0000256" key="1">
    <source>
        <dbReference type="SAM" id="MobiDB-lite"/>
    </source>
</evidence>
<dbReference type="Gene3D" id="3.10.20.90">
    <property type="entry name" value="Phosphatidylinositol 3-kinase Catalytic Subunit, Chain A, domain 1"/>
    <property type="match status" value="1"/>
</dbReference>
<gene>
    <name evidence="3" type="ORF">J5N97_027171</name>
</gene>